<dbReference type="RefSeq" id="WP_260218770.1">
    <property type="nucleotide sequence ID" value="NZ_JAJAGO010000007.1"/>
</dbReference>
<dbReference type="PANTHER" id="PTHR34310:SF8">
    <property type="entry name" value="CONSERVED PROTEIN"/>
    <property type="match status" value="1"/>
</dbReference>
<dbReference type="EMBL" id="JAJAGO010000007">
    <property type="protein sequence ID" value="MCT2591444.1"/>
    <property type="molecule type" value="Genomic_DNA"/>
</dbReference>
<dbReference type="Gene3D" id="2.170.150.40">
    <property type="entry name" value="Domain of unknown function (DUF427)"/>
    <property type="match status" value="2"/>
</dbReference>
<dbReference type="Pfam" id="PF04248">
    <property type="entry name" value="NTP_transf_9"/>
    <property type="match status" value="2"/>
</dbReference>
<comment type="caution">
    <text evidence="2">The sequence shown here is derived from an EMBL/GenBank/DDBJ whole genome shotgun (WGS) entry which is preliminary data.</text>
</comment>
<dbReference type="PANTHER" id="PTHR34310">
    <property type="entry name" value="DUF427 DOMAIN PROTEIN (AFU_ORTHOLOGUE AFUA_3G02220)"/>
    <property type="match status" value="1"/>
</dbReference>
<evidence type="ECO:0000259" key="1">
    <source>
        <dbReference type="Pfam" id="PF04248"/>
    </source>
</evidence>
<organism evidence="2 3">
    <name type="scientific">Streptomyces gossypii</name>
    <dbReference type="NCBI Taxonomy" id="2883101"/>
    <lineage>
        <taxon>Bacteria</taxon>
        <taxon>Bacillati</taxon>
        <taxon>Actinomycetota</taxon>
        <taxon>Actinomycetes</taxon>
        <taxon>Kitasatosporales</taxon>
        <taxon>Streptomycetaceae</taxon>
        <taxon>Streptomyces</taxon>
    </lineage>
</organism>
<evidence type="ECO:0000313" key="2">
    <source>
        <dbReference type="EMBL" id="MCT2591444.1"/>
    </source>
</evidence>
<gene>
    <name evidence="2" type="ORF">LHJ74_16285</name>
</gene>
<sequence length="266" mass="30038">MTLTLSHGPLSGAPPQSVNYDIEGPAHRLFFQQFPRRVRAVIGGETVVDTRDGKLLHETGLLPQLYIPLADVRSDVLEASDHTTHCPFKGQASYWSVRVGDQRAENGVWAYPEALDGAAWLRGHLALYWQAADAWFDEDEEVHGHLRDPYHRVDVRQSSRHVRVLLDGRPVAETDRPMLLSETGLPNRYYIPPEDVRRDLLTESPTRTVCPYKGTTTYWAFADGDRRVDDVAWSYPEPLEEATKAGGHLCFLHESVTTEVDGEPLR</sequence>
<keyword evidence="3" id="KW-1185">Reference proteome</keyword>
<feature type="domain" description="DUF427" evidence="1">
    <location>
        <begin position="162"/>
        <end position="253"/>
    </location>
</feature>
<evidence type="ECO:0000313" key="3">
    <source>
        <dbReference type="Proteomes" id="UP001156389"/>
    </source>
</evidence>
<reference evidence="2 3" key="1">
    <citation type="submission" date="2021-10" db="EMBL/GenBank/DDBJ databases">
        <title>Streptomyces gossypii sp. nov., isolated from soil collected from cotton field.</title>
        <authorList>
            <person name="Ge X."/>
            <person name="Chen X."/>
            <person name="Liu W."/>
        </authorList>
    </citation>
    <scope>NUCLEOTIDE SEQUENCE [LARGE SCALE GENOMIC DNA]</scope>
    <source>
        <strain evidence="2 3">N2-109</strain>
    </source>
</reference>
<dbReference type="InterPro" id="IPR007361">
    <property type="entry name" value="DUF427"/>
</dbReference>
<protein>
    <submittedName>
        <fullName evidence="2">DUF427 domain-containing protein</fullName>
    </submittedName>
</protein>
<accession>A0ABT2JW18</accession>
<feature type="domain" description="DUF427" evidence="1">
    <location>
        <begin position="38"/>
        <end position="129"/>
    </location>
</feature>
<dbReference type="Proteomes" id="UP001156389">
    <property type="component" value="Unassembled WGS sequence"/>
</dbReference>
<dbReference type="InterPro" id="IPR038694">
    <property type="entry name" value="DUF427_sf"/>
</dbReference>
<name>A0ABT2JW18_9ACTN</name>
<proteinExistence type="predicted"/>